<gene>
    <name evidence="3" type="ORF">JX265_007413</name>
</gene>
<organism evidence="3 4">
    <name type="scientific">Neoarthrinium moseri</name>
    <dbReference type="NCBI Taxonomy" id="1658444"/>
    <lineage>
        <taxon>Eukaryota</taxon>
        <taxon>Fungi</taxon>
        <taxon>Dikarya</taxon>
        <taxon>Ascomycota</taxon>
        <taxon>Pezizomycotina</taxon>
        <taxon>Sordariomycetes</taxon>
        <taxon>Xylariomycetidae</taxon>
        <taxon>Amphisphaeriales</taxon>
        <taxon>Apiosporaceae</taxon>
        <taxon>Neoarthrinium</taxon>
    </lineage>
</organism>
<keyword evidence="4" id="KW-1185">Reference proteome</keyword>
<evidence type="ECO:0000259" key="2">
    <source>
        <dbReference type="PROSITE" id="PS50097"/>
    </source>
</evidence>
<dbReference type="EMBL" id="JAFIMR010000018">
    <property type="protein sequence ID" value="KAI1867611.1"/>
    <property type="molecule type" value="Genomic_DNA"/>
</dbReference>
<proteinExistence type="predicted"/>
<protein>
    <recommendedName>
        <fullName evidence="2">BTB domain-containing protein</fullName>
    </recommendedName>
</protein>
<accession>A0A9P9WK60</accession>
<feature type="region of interest" description="Disordered" evidence="1">
    <location>
        <begin position="1"/>
        <end position="53"/>
    </location>
</feature>
<comment type="caution">
    <text evidence="3">The sequence shown here is derived from an EMBL/GenBank/DDBJ whole genome shotgun (WGS) entry which is preliminary data.</text>
</comment>
<dbReference type="PROSITE" id="PS50097">
    <property type="entry name" value="BTB"/>
    <property type="match status" value="1"/>
</dbReference>
<evidence type="ECO:0000313" key="4">
    <source>
        <dbReference type="Proteomes" id="UP000829685"/>
    </source>
</evidence>
<dbReference type="Proteomes" id="UP000829685">
    <property type="component" value="Unassembled WGS sequence"/>
</dbReference>
<name>A0A9P9WK60_9PEZI</name>
<evidence type="ECO:0000256" key="1">
    <source>
        <dbReference type="SAM" id="MobiDB-lite"/>
    </source>
</evidence>
<sequence length="412" mass="45422">MPKRRASTQIKREDDETPPDVASSRSRTLPADTSDGVPSPDSPPSSPPAATGLLEGQGQFVFDPHGDLQLRVTGVSTSIVSGTSLEVESHRSVVFRVSSEVLEFTSPKWRALVRSDNPSDHRPRVWETEICANPEALRLLLNLMHGNIDSVPNRLITLKNLLDIIFLAEKYDSLTLLRPRAAAWRTSLDGVLGLRGKEHNPEDLGRALCIAWWLGDTQRTLEALKRIAMNSSVSKGGCLVIPGERLRYRFNGMDSDPMIKLDVVSRMTRKVMIIELHSFWKATLKGLDGSNATGCVRCRAPDVSLEERRKCEGSILGSLVQKMVHKQLWPFPDPHSITSSPEDFKRQLLSLEPAAASGALHGASCGVVVENHPSDGMIRRLERIQPTLLESQLQELRVNAHKLGLPATAPIS</sequence>
<reference evidence="3" key="1">
    <citation type="submission" date="2021-03" db="EMBL/GenBank/DDBJ databases">
        <title>Revisited historic fungal species revealed as producer of novel bioactive compounds through whole genome sequencing and comparative genomics.</title>
        <authorList>
            <person name="Vignolle G.A."/>
            <person name="Hochenegger N."/>
            <person name="Mach R.L."/>
            <person name="Mach-Aigner A.R."/>
            <person name="Javad Rahimi M."/>
            <person name="Salim K.A."/>
            <person name="Chan C.M."/>
            <person name="Lim L.B.L."/>
            <person name="Cai F."/>
            <person name="Druzhinina I.S."/>
            <person name="U'Ren J.M."/>
            <person name="Derntl C."/>
        </authorList>
    </citation>
    <scope>NUCLEOTIDE SEQUENCE</scope>
    <source>
        <strain evidence="3">TUCIM 5799</strain>
    </source>
</reference>
<dbReference type="AlphaFoldDB" id="A0A9P9WK60"/>
<feature type="domain" description="BTB" evidence="2">
    <location>
        <begin position="81"/>
        <end position="153"/>
    </location>
</feature>
<dbReference type="InterPro" id="IPR000210">
    <property type="entry name" value="BTB/POZ_dom"/>
</dbReference>
<evidence type="ECO:0000313" key="3">
    <source>
        <dbReference type="EMBL" id="KAI1867611.1"/>
    </source>
</evidence>